<proteinExistence type="predicted"/>
<sequence length="88" mass="9963">MRTENEALLEEVMEEQSGTVSIDSCAYPSDIMGQGLDDIKASLGQLPDIVNEEMKEHRVSARYKDKHREAVEREVGKMVRKLEKLALS</sequence>
<evidence type="ECO:0000313" key="1">
    <source>
        <dbReference type="EMBL" id="KAK5982231.1"/>
    </source>
</evidence>
<gene>
    <name evidence="1" type="ORF">GCK32_011272</name>
</gene>
<evidence type="ECO:0000313" key="2">
    <source>
        <dbReference type="Proteomes" id="UP001331761"/>
    </source>
</evidence>
<keyword evidence="2" id="KW-1185">Reference proteome</keyword>
<dbReference type="Proteomes" id="UP001331761">
    <property type="component" value="Unassembled WGS sequence"/>
</dbReference>
<name>A0AAN8IQJ4_TRICO</name>
<protein>
    <submittedName>
        <fullName evidence="1">Uncharacterized protein</fullName>
    </submittedName>
</protein>
<comment type="caution">
    <text evidence="1">The sequence shown here is derived from an EMBL/GenBank/DDBJ whole genome shotgun (WGS) entry which is preliminary data.</text>
</comment>
<dbReference type="AlphaFoldDB" id="A0AAN8IQJ4"/>
<dbReference type="EMBL" id="WIXE01005384">
    <property type="protein sequence ID" value="KAK5982231.1"/>
    <property type="molecule type" value="Genomic_DNA"/>
</dbReference>
<organism evidence="1 2">
    <name type="scientific">Trichostrongylus colubriformis</name>
    <name type="common">Black scour worm</name>
    <dbReference type="NCBI Taxonomy" id="6319"/>
    <lineage>
        <taxon>Eukaryota</taxon>
        <taxon>Metazoa</taxon>
        <taxon>Ecdysozoa</taxon>
        <taxon>Nematoda</taxon>
        <taxon>Chromadorea</taxon>
        <taxon>Rhabditida</taxon>
        <taxon>Rhabditina</taxon>
        <taxon>Rhabditomorpha</taxon>
        <taxon>Strongyloidea</taxon>
        <taxon>Trichostrongylidae</taxon>
        <taxon>Trichostrongylus</taxon>
    </lineage>
</organism>
<accession>A0AAN8IQJ4</accession>
<reference evidence="1 2" key="1">
    <citation type="submission" date="2019-10" db="EMBL/GenBank/DDBJ databases">
        <title>Assembly and Annotation for the nematode Trichostrongylus colubriformis.</title>
        <authorList>
            <person name="Martin J."/>
        </authorList>
    </citation>
    <scope>NUCLEOTIDE SEQUENCE [LARGE SCALE GENOMIC DNA]</scope>
    <source>
        <strain evidence="1">G859</strain>
        <tissue evidence="1">Whole worm</tissue>
    </source>
</reference>